<feature type="region of interest" description="Disordered" evidence="1">
    <location>
        <begin position="45"/>
        <end position="66"/>
    </location>
</feature>
<dbReference type="EMBL" id="JAACJM010000181">
    <property type="protein sequence ID" value="KAF5339928.1"/>
    <property type="molecule type" value="Genomic_DNA"/>
</dbReference>
<keyword evidence="4" id="KW-1185">Reference proteome</keyword>
<accession>A0A8H5FKQ3</accession>
<reference evidence="3 4" key="1">
    <citation type="journal article" date="2020" name="ISME J.">
        <title>Uncovering the hidden diversity of litter-decomposition mechanisms in mushroom-forming fungi.</title>
        <authorList>
            <person name="Floudas D."/>
            <person name="Bentzer J."/>
            <person name="Ahren D."/>
            <person name="Johansson T."/>
            <person name="Persson P."/>
            <person name="Tunlid A."/>
        </authorList>
    </citation>
    <scope>NUCLEOTIDE SEQUENCE [LARGE SCALE GENOMIC DNA]</scope>
    <source>
        <strain evidence="3 4">CBS 291.85</strain>
    </source>
</reference>
<evidence type="ECO:0000313" key="4">
    <source>
        <dbReference type="Proteomes" id="UP000559256"/>
    </source>
</evidence>
<evidence type="ECO:0000313" key="3">
    <source>
        <dbReference type="EMBL" id="KAF5339928.1"/>
    </source>
</evidence>
<keyword evidence="2" id="KW-1133">Transmembrane helix</keyword>
<dbReference type="OrthoDB" id="74314at2759"/>
<proteinExistence type="predicted"/>
<evidence type="ECO:0000256" key="1">
    <source>
        <dbReference type="SAM" id="MobiDB-lite"/>
    </source>
</evidence>
<gene>
    <name evidence="3" type="ORF">D9758_015004</name>
</gene>
<evidence type="ECO:0000256" key="2">
    <source>
        <dbReference type="SAM" id="Phobius"/>
    </source>
</evidence>
<keyword evidence="2" id="KW-0472">Membrane</keyword>
<organism evidence="3 4">
    <name type="scientific">Tetrapyrgos nigripes</name>
    <dbReference type="NCBI Taxonomy" id="182062"/>
    <lineage>
        <taxon>Eukaryota</taxon>
        <taxon>Fungi</taxon>
        <taxon>Dikarya</taxon>
        <taxon>Basidiomycota</taxon>
        <taxon>Agaricomycotina</taxon>
        <taxon>Agaricomycetes</taxon>
        <taxon>Agaricomycetidae</taxon>
        <taxon>Agaricales</taxon>
        <taxon>Marasmiineae</taxon>
        <taxon>Marasmiaceae</taxon>
        <taxon>Tetrapyrgos</taxon>
    </lineage>
</organism>
<name>A0A8H5FKQ3_9AGAR</name>
<keyword evidence="2" id="KW-0812">Transmembrane</keyword>
<comment type="caution">
    <text evidence="3">The sequence shown here is derived from an EMBL/GenBank/DDBJ whole genome shotgun (WGS) entry which is preliminary data.</text>
</comment>
<sequence length="149" mass="16284">MEEGMETYCAALRLCFHMHVSTSIVYSAIGDTGVDYAFYRPHPPTSSTTPSGVITTQDASPPPSEDSVDYQVQNLMGLHAQPLHAIPTVSSPGSTTVLTILTLLIPSILLLSPFIPARLIAFFWRCITRIIIQPTFILTISSTSASRRF</sequence>
<dbReference type="Proteomes" id="UP000559256">
    <property type="component" value="Unassembled WGS sequence"/>
</dbReference>
<dbReference type="AlphaFoldDB" id="A0A8H5FKQ3"/>
<feature type="transmembrane region" description="Helical" evidence="2">
    <location>
        <begin position="96"/>
        <end position="115"/>
    </location>
</feature>
<protein>
    <submittedName>
        <fullName evidence="3">Uncharacterized protein</fullName>
    </submittedName>
</protein>